<dbReference type="AlphaFoldDB" id="M7NAL5"/>
<evidence type="ECO:0000313" key="2">
    <source>
        <dbReference type="Proteomes" id="UP000012024"/>
    </source>
</evidence>
<accession>M7NAL5</accession>
<dbReference type="Proteomes" id="UP000012024">
    <property type="component" value="Unassembled WGS sequence"/>
</dbReference>
<evidence type="ECO:0008006" key="3">
    <source>
        <dbReference type="Google" id="ProtNLM"/>
    </source>
</evidence>
<gene>
    <name evidence="1" type="ORF">D778_02372</name>
</gene>
<keyword evidence="2" id="KW-1185">Reference proteome</keyword>
<reference evidence="1 2" key="1">
    <citation type="submission" date="2012-12" db="EMBL/GenBank/DDBJ databases">
        <title>Genome assembly of Formosa sp. AK20.</title>
        <authorList>
            <person name="Kumar R."/>
            <person name="Khatri I."/>
            <person name="Vaidya B."/>
            <person name="Subramanian S."/>
            <person name="Pinnaka A."/>
        </authorList>
    </citation>
    <scope>NUCLEOTIDE SEQUENCE [LARGE SCALE GENOMIC DNA]</scope>
    <source>
        <strain evidence="1 2">AK20</strain>
    </source>
</reference>
<dbReference type="PATRIC" id="fig|1137281.3.peg.960"/>
<organism evidence="1 2">
    <name type="scientific">Xanthomarina gelatinilytica</name>
    <dbReference type="NCBI Taxonomy" id="1137281"/>
    <lineage>
        <taxon>Bacteria</taxon>
        <taxon>Pseudomonadati</taxon>
        <taxon>Bacteroidota</taxon>
        <taxon>Flavobacteriia</taxon>
        <taxon>Flavobacteriales</taxon>
        <taxon>Flavobacteriaceae</taxon>
        <taxon>Xanthomarina</taxon>
    </lineage>
</organism>
<name>M7NAL5_9FLAO</name>
<dbReference type="eggNOG" id="ENOG5032UG7">
    <property type="taxonomic scope" value="Bacteria"/>
</dbReference>
<proteinExistence type="predicted"/>
<comment type="caution">
    <text evidence="1">The sequence shown here is derived from an EMBL/GenBank/DDBJ whole genome shotgun (WGS) entry which is preliminary data.</text>
</comment>
<protein>
    <recommendedName>
        <fullName evidence="3">Lipocalin-like domain-containing protein</fullName>
    </recommendedName>
</protein>
<evidence type="ECO:0000313" key="1">
    <source>
        <dbReference type="EMBL" id="EMQ95538.1"/>
    </source>
</evidence>
<sequence length="129" mass="14379">MPNDNSGQIQQIENQVESGTWRITSYIDSGQDETNDFTGYNFLFGSNGTLTATKNDLSQTGSWSITNSNSNDDSSNDIDFNIFFNVPESNIFEDLNDDWDILTHTDTMIKLRDVSGGNGGTDTLTFERN</sequence>
<dbReference type="EMBL" id="ANLA01000005">
    <property type="protein sequence ID" value="EMQ95538.1"/>
    <property type="molecule type" value="Genomic_DNA"/>
</dbReference>